<dbReference type="CDD" id="cd08708">
    <property type="entry name" value="RGS_FLBA"/>
    <property type="match status" value="1"/>
</dbReference>
<dbReference type="Pfam" id="PF00610">
    <property type="entry name" value="DEP"/>
    <property type="match status" value="1"/>
</dbReference>
<dbReference type="Pfam" id="PF00615">
    <property type="entry name" value="RGS"/>
    <property type="match status" value="1"/>
</dbReference>
<dbReference type="OrthoDB" id="196547at2759"/>
<protein>
    <submittedName>
        <fullName evidence="5">Regulator of G protein signaling pathway</fullName>
    </submittedName>
</protein>
<reference evidence="5 6" key="1">
    <citation type="journal article" date="2021" name="Nat. Commun.">
        <title>Genetic determinants of endophytism in the Arabidopsis root mycobiome.</title>
        <authorList>
            <person name="Mesny F."/>
            <person name="Miyauchi S."/>
            <person name="Thiergart T."/>
            <person name="Pickel B."/>
            <person name="Atanasova L."/>
            <person name="Karlsson M."/>
            <person name="Huettel B."/>
            <person name="Barry K.W."/>
            <person name="Haridas S."/>
            <person name="Chen C."/>
            <person name="Bauer D."/>
            <person name="Andreopoulos W."/>
            <person name="Pangilinan J."/>
            <person name="LaButti K."/>
            <person name="Riley R."/>
            <person name="Lipzen A."/>
            <person name="Clum A."/>
            <person name="Drula E."/>
            <person name="Henrissat B."/>
            <person name="Kohler A."/>
            <person name="Grigoriev I.V."/>
            <person name="Martin F.M."/>
            <person name="Hacquard S."/>
        </authorList>
    </citation>
    <scope>NUCLEOTIDE SEQUENCE [LARGE SCALE GENOMIC DNA]</scope>
    <source>
        <strain evidence="5 6">MPI-CAGE-CH-0241</strain>
    </source>
</reference>
<evidence type="ECO:0000313" key="6">
    <source>
        <dbReference type="Proteomes" id="UP000777438"/>
    </source>
</evidence>
<dbReference type="SMART" id="SM00315">
    <property type="entry name" value="RGS"/>
    <property type="match status" value="1"/>
</dbReference>
<name>A0A9P8WDB8_9HYPO</name>
<comment type="caution">
    <text evidence="5">The sequence shown here is derived from an EMBL/GenBank/DDBJ whole genome shotgun (WGS) entry which is preliminary data.</text>
</comment>
<evidence type="ECO:0000313" key="5">
    <source>
        <dbReference type="EMBL" id="KAH6895774.1"/>
    </source>
</evidence>
<feature type="compositionally biased region" description="Low complexity" evidence="2">
    <location>
        <begin position="13"/>
        <end position="27"/>
    </location>
</feature>
<evidence type="ECO:0000259" key="3">
    <source>
        <dbReference type="PROSITE" id="PS50132"/>
    </source>
</evidence>
<dbReference type="InterPro" id="IPR000591">
    <property type="entry name" value="DEP_dom"/>
</dbReference>
<evidence type="ECO:0000256" key="2">
    <source>
        <dbReference type="SAM" id="MobiDB-lite"/>
    </source>
</evidence>
<feature type="domain" description="DEP" evidence="4">
    <location>
        <begin position="416"/>
        <end position="502"/>
    </location>
</feature>
<dbReference type="InterPro" id="IPR044926">
    <property type="entry name" value="RGS_subdomain_2"/>
</dbReference>
<dbReference type="InterPro" id="IPR036388">
    <property type="entry name" value="WH-like_DNA-bd_sf"/>
</dbReference>
<evidence type="ECO:0000256" key="1">
    <source>
        <dbReference type="ARBA" id="ARBA00022700"/>
    </source>
</evidence>
<dbReference type="InterPro" id="IPR036305">
    <property type="entry name" value="RGS_sf"/>
</dbReference>
<dbReference type="GO" id="GO:0009968">
    <property type="term" value="P:negative regulation of signal transduction"/>
    <property type="evidence" value="ECO:0007669"/>
    <property type="project" value="UniProtKB-KW"/>
</dbReference>
<dbReference type="EMBL" id="JAGPYM010000004">
    <property type="protein sequence ID" value="KAH6895774.1"/>
    <property type="molecule type" value="Genomic_DNA"/>
</dbReference>
<dbReference type="Gene3D" id="1.10.167.10">
    <property type="entry name" value="Regulator of G-protein Signalling 4, domain 2"/>
    <property type="match status" value="1"/>
</dbReference>
<dbReference type="AlphaFoldDB" id="A0A9P8WDB8"/>
<feature type="region of interest" description="Disordered" evidence="2">
    <location>
        <begin position="113"/>
        <end position="152"/>
    </location>
</feature>
<dbReference type="SUPFAM" id="SSF48097">
    <property type="entry name" value="Regulator of G-protein signaling, RGS"/>
    <property type="match status" value="1"/>
</dbReference>
<dbReference type="SMART" id="SM00049">
    <property type="entry name" value="DEP"/>
    <property type="match status" value="2"/>
</dbReference>
<feature type="region of interest" description="Disordered" evidence="2">
    <location>
        <begin position="66"/>
        <end position="85"/>
    </location>
</feature>
<dbReference type="GO" id="GO:0035556">
    <property type="term" value="P:intracellular signal transduction"/>
    <property type="evidence" value="ECO:0007669"/>
    <property type="project" value="InterPro"/>
</dbReference>
<feature type="region of interest" description="Disordered" evidence="2">
    <location>
        <begin position="1"/>
        <end position="59"/>
    </location>
</feature>
<feature type="region of interest" description="Disordered" evidence="2">
    <location>
        <begin position="508"/>
        <end position="537"/>
    </location>
</feature>
<dbReference type="InterPro" id="IPR058855">
    <property type="entry name" value="RGS1/SST2-like_Fungal-DR"/>
</dbReference>
<feature type="compositionally biased region" description="Polar residues" evidence="2">
    <location>
        <begin position="520"/>
        <end position="537"/>
    </location>
</feature>
<feature type="compositionally biased region" description="Pro residues" evidence="2">
    <location>
        <begin position="1"/>
        <end position="12"/>
    </location>
</feature>
<dbReference type="PROSITE" id="PS50132">
    <property type="entry name" value="RGS"/>
    <property type="match status" value="1"/>
</dbReference>
<dbReference type="CDD" id="cd04450">
    <property type="entry name" value="DEP_RGS7-like"/>
    <property type="match status" value="1"/>
</dbReference>
<dbReference type="Pfam" id="PF25889">
    <property type="entry name" value="WHD_Fungal_DR"/>
    <property type="match status" value="1"/>
</dbReference>
<accession>A0A9P8WDB8</accession>
<dbReference type="SUPFAM" id="SSF46785">
    <property type="entry name" value="Winged helix' DNA-binding domain"/>
    <property type="match status" value="2"/>
</dbReference>
<dbReference type="InterPro" id="IPR016137">
    <property type="entry name" value="RGS"/>
</dbReference>
<dbReference type="PANTHER" id="PTHR10845">
    <property type="entry name" value="REGULATOR OF G PROTEIN SIGNALING"/>
    <property type="match status" value="1"/>
</dbReference>
<feature type="compositionally biased region" description="Low complexity" evidence="2">
    <location>
        <begin position="122"/>
        <end position="142"/>
    </location>
</feature>
<evidence type="ECO:0000259" key="4">
    <source>
        <dbReference type="PROSITE" id="PS50186"/>
    </source>
</evidence>
<dbReference type="PANTHER" id="PTHR10845:SF192">
    <property type="entry name" value="DOUBLE HIT, ISOFORM B"/>
    <property type="match status" value="1"/>
</dbReference>
<keyword evidence="6" id="KW-1185">Reference proteome</keyword>
<feature type="domain" description="RGS" evidence="3">
    <location>
        <begin position="539"/>
        <end position="685"/>
    </location>
</feature>
<dbReference type="Gene3D" id="1.10.10.10">
    <property type="entry name" value="Winged helix-like DNA-binding domain superfamily/Winged helix DNA-binding domain"/>
    <property type="match status" value="2"/>
</dbReference>
<sequence length="707" mass="78142">MATLSHPPPRPTNPQSASASNSASPSNTHDHLSSDVASRSSISDRRPPPPPPHHHHQDSVIAASPNIAAPPAHPHSHRHTVSVSRLNQRSSSGIFALAAAALDRTQNAIATISEPSIRPRHSNSTLSRLSLLSSSNPSSEPSSPDRKHRLKSASNQSLLASANLDSAIASQAPTTINPPSLPYSTTDPNLPPPIKSSPATANKMHQTSSRLLRMTDDDRPFTKDFKDLFSTLVVSLLPLSAHRVRLTKVEYTFLSEDAINNLGSLKFSQSNRMPDPKDPSRIVTTTTTTTFSMAKDMARSICQRFVEARFIESADGKYQQVYNMKGSVWQLTPKGITVLDRFCSRNGIQQKQVTELVNLGATQMVLLERDPQTDKLLHDQGTIEVIFRRFVGAEGRNIKQSVNAADSDSLHDYKDGLTGVKMAAERKVNGKTYRDTFTGKGTTDWLMDCSTSVDRRETIEIAALFIEYDLVEVVAQDRAYMSQNPGSNVFQPTKYAIYQLSQRGKDLINGTGSRGRASESETGGASQRNGITRDSNTQRLDKILNDPALRLLFRENLRDTHCEENLSFYQDVDEFVRSCKAVTRAAQKNPNSTSMDGVKEIMAQAYGIYNAFLAPGSPCELNIDHQLRNNLATRMTKAVGQDVAMIDTLQEVTSLFEDAQNAVFKLMASDSVPKFLRSPKYEQQLRNYEFDLTGRGPERSQSRSNRK</sequence>
<dbReference type="PROSITE" id="PS50186">
    <property type="entry name" value="DEP"/>
    <property type="match status" value="1"/>
</dbReference>
<dbReference type="PRINTS" id="PR01301">
    <property type="entry name" value="RGSPROTEIN"/>
</dbReference>
<keyword evidence="1" id="KW-0734">Signal transduction inhibitor</keyword>
<gene>
    <name evidence="5" type="ORF">B0T10DRAFT_225240</name>
</gene>
<organism evidence="5 6">
    <name type="scientific">Thelonectria olida</name>
    <dbReference type="NCBI Taxonomy" id="1576542"/>
    <lineage>
        <taxon>Eukaryota</taxon>
        <taxon>Fungi</taxon>
        <taxon>Dikarya</taxon>
        <taxon>Ascomycota</taxon>
        <taxon>Pezizomycotina</taxon>
        <taxon>Sordariomycetes</taxon>
        <taxon>Hypocreomycetidae</taxon>
        <taxon>Hypocreales</taxon>
        <taxon>Nectriaceae</taxon>
        <taxon>Thelonectria</taxon>
    </lineage>
</organism>
<proteinExistence type="predicted"/>
<dbReference type="InterPro" id="IPR036390">
    <property type="entry name" value="WH_DNA-bd_sf"/>
</dbReference>
<dbReference type="Proteomes" id="UP000777438">
    <property type="component" value="Unassembled WGS sequence"/>
</dbReference>